<sequence>MLCFCQQTGWCGTSLGCRFHLGISLARISRKNTAAQIPTMNTILIVTISTVIWRPREHRPPLGSRCGPPTPLIMVKCVELAIDTESGSLVAFVSPAVVRPKVIGSCCWDCESDVISSIEMMAAPELVPAGCSGLVADLRTMLVLYLLPTASRMAAVGTTPTVEDRYSSMARLVP</sequence>
<reference evidence="1" key="1">
    <citation type="submission" date="2021-05" db="EMBL/GenBank/DDBJ databases">
        <authorList>
            <person name="Alioto T."/>
            <person name="Alioto T."/>
            <person name="Gomez Garrido J."/>
        </authorList>
    </citation>
    <scope>NUCLEOTIDE SEQUENCE</scope>
</reference>
<dbReference type="EMBL" id="HBUE01209638">
    <property type="protein sequence ID" value="CAG6533778.1"/>
    <property type="molecule type" value="Transcribed_RNA"/>
</dbReference>
<organism evidence="1">
    <name type="scientific">Culex pipiens</name>
    <name type="common">House mosquito</name>
    <dbReference type="NCBI Taxonomy" id="7175"/>
    <lineage>
        <taxon>Eukaryota</taxon>
        <taxon>Metazoa</taxon>
        <taxon>Ecdysozoa</taxon>
        <taxon>Arthropoda</taxon>
        <taxon>Hexapoda</taxon>
        <taxon>Insecta</taxon>
        <taxon>Pterygota</taxon>
        <taxon>Neoptera</taxon>
        <taxon>Endopterygota</taxon>
        <taxon>Diptera</taxon>
        <taxon>Nematocera</taxon>
        <taxon>Culicoidea</taxon>
        <taxon>Culicidae</taxon>
        <taxon>Culicinae</taxon>
        <taxon>Culicini</taxon>
        <taxon>Culex</taxon>
        <taxon>Culex</taxon>
    </lineage>
</organism>
<accession>A0A8D8HFM5</accession>
<dbReference type="AlphaFoldDB" id="A0A8D8HFM5"/>
<name>A0A8D8HFM5_CULPI</name>
<dbReference type="EMBL" id="HBUE01316044">
    <property type="protein sequence ID" value="CAG6585678.1"/>
    <property type="molecule type" value="Transcribed_RNA"/>
</dbReference>
<protein>
    <submittedName>
        <fullName evidence="1">(northern house mosquito) hypothetical protein</fullName>
    </submittedName>
</protein>
<evidence type="ECO:0000313" key="1">
    <source>
        <dbReference type="EMBL" id="CAG6533778.1"/>
    </source>
</evidence>
<proteinExistence type="predicted"/>